<evidence type="ECO:0000313" key="2">
    <source>
        <dbReference type="EMBL" id="KRR25449.1"/>
    </source>
</evidence>
<dbReference type="Proteomes" id="UP000051660">
    <property type="component" value="Unassembled WGS sequence"/>
</dbReference>
<proteinExistence type="predicted"/>
<dbReference type="AlphaFoldDB" id="A0A0R3MZE0"/>
<protein>
    <submittedName>
        <fullName evidence="2">Uncharacterized protein</fullName>
    </submittedName>
</protein>
<keyword evidence="1" id="KW-0472">Membrane</keyword>
<gene>
    <name evidence="2" type="ORF">CQ14_09515</name>
</gene>
<feature type="transmembrane region" description="Helical" evidence="1">
    <location>
        <begin position="7"/>
        <end position="28"/>
    </location>
</feature>
<feature type="transmembrane region" description="Helical" evidence="1">
    <location>
        <begin position="108"/>
        <end position="128"/>
    </location>
</feature>
<accession>A0A0R3MZE0</accession>
<dbReference type="OrthoDB" id="7219977at2"/>
<dbReference type="RefSeq" id="WP_057858104.1">
    <property type="nucleotide sequence ID" value="NZ_LLYB01000057.1"/>
</dbReference>
<feature type="transmembrane region" description="Helical" evidence="1">
    <location>
        <begin position="40"/>
        <end position="64"/>
    </location>
</feature>
<evidence type="ECO:0000313" key="3">
    <source>
        <dbReference type="Proteomes" id="UP000051660"/>
    </source>
</evidence>
<feature type="transmembrane region" description="Helical" evidence="1">
    <location>
        <begin position="76"/>
        <end position="96"/>
    </location>
</feature>
<evidence type="ECO:0000256" key="1">
    <source>
        <dbReference type="SAM" id="Phobius"/>
    </source>
</evidence>
<organism evidence="2 3">
    <name type="scientific">Bradyrhizobium lablabi</name>
    <dbReference type="NCBI Taxonomy" id="722472"/>
    <lineage>
        <taxon>Bacteria</taxon>
        <taxon>Pseudomonadati</taxon>
        <taxon>Pseudomonadota</taxon>
        <taxon>Alphaproteobacteria</taxon>
        <taxon>Hyphomicrobiales</taxon>
        <taxon>Nitrobacteraceae</taxon>
        <taxon>Bradyrhizobium</taxon>
    </lineage>
</organism>
<reference evidence="2 3" key="1">
    <citation type="submission" date="2014-03" db="EMBL/GenBank/DDBJ databases">
        <title>Bradyrhizobium valentinum sp. nov., isolated from effective nodules of Lupinus mariae-josephae, a lupine endemic of basic-lime soils in Eastern Spain.</title>
        <authorList>
            <person name="Duran D."/>
            <person name="Rey L."/>
            <person name="Navarro A."/>
            <person name="Busquets A."/>
            <person name="Imperial J."/>
            <person name="Ruiz-Argueso T."/>
        </authorList>
    </citation>
    <scope>NUCLEOTIDE SEQUENCE [LARGE SCALE GENOMIC DNA]</scope>
    <source>
        <strain evidence="2 3">CCBAU 23086</strain>
    </source>
</reference>
<comment type="caution">
    <text evidence="2">The sequence shown here is derived from an EMBL/GenBank/DDBJ whole genome shotgun (WGS) entry which is preliminary data.</text>
</comment>
<name>A0A0R3MZE0_9BRAD</name>
<sequence length="158" mass="16285">MLILGLFLNTLGIGLICWLIFSLAVYALPSFAALSVGLAGVHAGAGIPGAVLIAIVAGALTLVVGQMAFAFTRSAILRAMIAAAFAVPAAVAGYQIVHGLSEIAVPSLLWRDVFSWTGAIVIGSTAWTRMTVFAESPRPIEALPNGPQPVVTATTQQE</sequence>
<keyword evidence="1" id="KW-1133">Transmembrane helix</keyword>
<dbReference type="EMBL" id="LLYB01000057">
    <property type="protein sequence ID" value="KRR25449.1"/>
    <property type="molecule type" value="Genomic_DNA"/>
</dbReference>
<keyword evidence="1" id="KW-0812">Transmembrane</keyword>